<protein>
    <submittedName>
        <fullName evidence="9">Peptidase M16 N-terminal domain-containing protein</fullName>
    </submittedName>
</protein>
<dbReference type="GO" id="GO:0004222">
    <property type="term" value="F:metalloendopeptidase activity"/>
    <property type="evidence" value="ECO:0007669"/>
    <property type="project" value="InterPro"/>
</dbReference>
<dbReference type="GO" id="GO:0005739">
    <property type="term" value="C:mitochondrion"/>
    <property type="evidence" value="ECO:0007669"/>
    <property type="project" value="TreeGrafter"/>
</dbReference>
<dbReference type="PANTHER" id="PTHR43690:SF18">
    <property type="entry name" value="INSULIN-DEGRADING ENZYME-RELATED"/>
    <property type="match status" value="1"/>
</dbReference>
<dbReference type="WBParaSite" id="nRc.2.0.1.t09213-RA">
    <property type="protein sequence ID" value="nRc.2.0.1.t09213-RA"/>
    <property type="gene ID" value="nRc.2.0.1.g09213"/>
</dbReference>
<keyword evidence="4" id="KW-0378">Hydrolase</keyword>
<dbReference type="Pfam" id="PF00675">
    <property type="entry name" value="Peptidase_M16"/>
    <property type="match status" value="1"/>
</dbReference>
<dbReference type="GO" id="GO:0005829">
    <property type="term" value="C:cytosol"/>
    <property type="evidence" value="ECO:0007669"/>
    <property type="project" value="TreeGrafter"/>
</dbReference>
<evidence type="ECO:0000256" key="5">
    <source>
        <dbReference type="ARBA" id="ARBA00022833"/>
    </source>
</evidence>
<organism evidence="8 9">
    <name type="scientific">Romanomermis culicivorax</name>
    <name type="common">Nematode worm</name>
    <dbReference type="NCBI Taxonomy" id="13658"/>
    <lineage>
        <taxon>Eukaryota</taxon>
        <taxon>Metazoa</taxon>
        <taxon>Ecdysozoa</taxon>
        <taxon>Nematoda</taxon>
        <taxon>Enoplea</taxon>
        <taxon>Dorylaimia</taxon>
        <taxon>Mermithida</taxon>
        <taxon>Mermithoidea</taxon>
        <taxon>Mermithidae</taxon>
        <taxon>Romanomermis</taxon>
    </lineage>
</organism>
<name>A0A915I4Z9_ROMCU</name>
<keyword evidence="6" id="KW-0482">Metalloprotease</keyword>
<dbReference type="GO" id="GO:0051603">
    <property type="term" value="P:proteolysis involved in protein catabolic process"/>
    <property type="evidence" value="ECO:0007669"/>
    <property type="project" value="TreeGrafter"/>
</dbReference>
<reference evidence="9" key="1">
    <citation type="submission" date="2022-11" db="UniProtKB">
        <authorList>
            <consortium name="WormBaseParasite"/>
        </authorList>
    </citation>
    <scope>IDENTIFICATION</scope>
</reference>
<dbReference type="GO" id="GO:0046872">
    <property type="term" value="F:metal ion binding"/>
    <property type="evidence" value="ECO:0007669"/>
    <property type="project" value="UniProtKB-KW"/>
</dbReference>
<sequence>MLIQDQFSQESAASAIVDVGSMNDPTDQQGMAHLCEHMLFLGTDKFPLESSFNSFVKINGGRWNGATKLDRTEFVFKIYSPNFMDALDRSRTLAHPVESILHQLASPNHNYTKFLTGNRRSLTEKLSNDEIIEMRKKKKNPKKPTANDTSPETFRKLRRNLAKFFADFYSPNRMSLVVVHNESLDFMTEKIIEFFGQMNRSGPDASNFLDLDLDPDMDTMKQVGSDVVKK</sequence>
<keyword evidence="8" id="KW-1185">Reference proteome</keyword>
<feature type="domain" description="Peptidase M16 N-terminal" evidence="7">
    <location>
        <begin position="3"/>
        <end position="89"/>
    </location>
</feature>
<evidence type="ECO:0000256" key="3">
    <source>
        <dbReference type="ARBA" id="ARBA00022723"/>
    </source>
</evidence>
<keyword evidence="3" id="KW-0479">Metal-binding</keyword>
<dbReference type="AlphaFoldDB" id="A0A915I4Z9"/>
<evidence type="ECO:0000256" key="4">
    <source>
        <dbReference type="ARBA" id="ARBA00022801"/>
    </source>
</evidence>
<evidence type="ECO:0000256" key="1">
    <source>
        <dbReference type="ARBA" id="ARBA00007261"/>
    </source>
</evidence>
<keyword evidence="5" id="KW-0862">Zinc</keyword>
<evidence type="ECO:0000256" key="2">
    <source>
        <dbReference type="ARBA" id="ARBA00022670"/>
    </source>
</evidence>
<keyword evidence="2" id="KW-0645">Protease</keyword>
<dbReference type="PANTHER" id="PTHR43690">
    <property type="entry name" value="NARDILYSIN"/>
    <property type="match status" value="1"/>
</dbReference>
<comment type="similarity">
    <text evidence="1">Belongs to the peptidase M16 family.</text>
</comment>
<evidence type="ECO:0000313" key="8">
    <source>
        <dbReference type="Proteomes" id="UP000887565"/>
    </source>
</evidence>
<proteinExistence type="inferred from homology"/>
<accession>A0A915I4Z9</accession>
<dbReference type="InterPro" id="IPR011249">
    <property type="entry name" value="Metalloenz_LuxS/M16"/>
</dbReference>
<dbReference type="GO" id="GO:0043171">
    <property type="term" value="P:peptide catabolic process"/>
    <property type="evidence" value="ECO:0007669"/>
    <property type="project" value="TreeGrafter"/>
</dbReference>
<dbReference type="InterPro" id="IPR011765">
    <property type="entry name" value="Pept_M16_N"/>
</dbReference>
<evidence type="ECO:0000256" key="6">
    <source>
        <dbReference type="ARBA" id="ARBA00023049"/>
    </source>
</evidence>
<dbReference type="InterPro" id="IPR050626">
    <property type="entry name" value="Peptidase_M16"/>
</dbReference>
<dbReference type="PROSITE" id="PS00143">
    <property type="entry name" value="INSULINASE"/>
    <property type="match status" value="1"/>
</dbReference>
<evidence type="ECO:0000313" key="9">
    <source>
        <dbReference type="WBParaSite" id="nRc.2.0.1.t09213-RA"/>
    </source>
</evidence>
<dbReference type="InterPro" id="IPR001431">
    <property type="entry name" value="Pept_M16_Zn_BS"/>
</dbReference>
<dbReference type="Gene3D" id="3.30.830.10">
    <property type="entry name" value="Metalloenzyme, LuxS/M16 peptidase-like"/>
    <property type="match status" value="2"/>
</dbReference>
<evidence type="ECO:0000259" key="7">
    <source>
        <dbReference type="Pfam" id="PF00675"/>
    </source>
</evidence>
<dbReference type="SUPFAM" id="SSF63411">
    <property type="entry name" value="LuxS/MPP-like metallohydrolase"/>
    <property type="match status" value="1"/>
</dbReference>
<dbReference type="Proteomes" id="UP000887565">
    <property type="component" value="Unplaced"/>
</dbReference>